<gene>
    <name evidence="1" type="ORF">COLO4_13358</name>
</gene>
<dbReference type="EMBL" id="AWUE01015156">
    <property type="protein sequence ID" value="OMO99331.1"/>
    <property type="molecule type" value="Genomic_DNA"/>
</dbReference>
<organism evidence="1 2">
    <name type="scientific">Corchorus olitorius</name>
    <dbReference type="NCBI Taxonomy" id="93759"/>
    <lineage>
        <taxon>Eukaryota</taxon>
        <taxon>Viridiplantae</taxon>
        <taxon>Streptophyta</taxon>
        <taxon>Embryophyta</taxon>
        <taxon>Tracheophyta</taxon>
        <taxon>Spermatophyta</taxon>
        <taxon>Magnoliopsida</taxon>
        <taxon>eudicotyledons</taxon>
        <taxon>Gunneridae</taxon>
        <taxon>Pentapetalae</taxon>
        <taxon>rosids</taxon>
        <taxon>malvids</taxon>
        <taxon>Malvales</taxon>
        <taxon>Malvaceae</taxon>
        <taxon>Grewioideae</taxon>
        <taxon>Apeibeae</taxon>
        <taxon>Corchorus</taxon>
    </lineage>
</organism>
<accession>A0A1R3JX26</accession>
<dbReference type="AlphaFoldDB" id="A0A1R3JX26"/>
<reference evidence="2" key="1">
    <citation type="submission" date="2013-09" db="EMBL/GenBank/DDBJ databases">
        <title>Corchorus olitorius genome sequencing.</title>
        <authorList>
            <person name="Alam M."/>
            <person name="Haque M.S."/>
            <person name="Islam M.S."/>
            <person name="Emdad E.M."/>
            <person name="Islam M.M."/>
            <person name="Ahmed B."/>
            <person name="Halim A."/>
            <person name="Hossen Q.M.M."/>
            <person name="Hossain M.Z."/>
            <person name="Ahmed R."/>
            <person name="Khan M.M."/>
            <person name="Islam R."/>
            <person name="Rashid M.M."/>
            <person name="Khan S.A."/>
            <person name="Rahman M.S."/>
            <person name="Alam M."/>
            <person name="Yahiya A.S."/>
            <person name="Khan M.S."/>
            <person name="Azam M.S."/>
            <person name="Haque T."/>
            <person name="Lashkar M.Z.H."/>
            <person name="Akhand A.I."/>
            <person name="Morshed G."/>
            <person name="Roy S."/>
            <person name="Uddin K.S."/>
            <person name="Rabeya T."/>
            <person name="Hossain A.S."/>
            <person name="Chowdhury A."/>
            <person name="Snigdha A.R."/>
            <person name="Mortoza M.S."/>
            <person name="Matin S.A."/>
            <person name="Hoque S.M.E."/>
            <person name="Islam M.K."/>
            <person name="Roy D.K."/>
            <person name="Haider R."/>
            <person name="Moosa M.M."/>
            <person name="Elias S.M."/>
            <person name="Hasan A.M."/>
            <person name="Jahan S."/>
            <person name="Shafiuddin M."/>
            <person name="Mahmood N."/>
            <person name="Shommy N.S."/>
        </authorList>
    </citation>
    <scope>NUCLEOTIDE SEQUENCE [LARGE SCALE GENOMIC DNA]</scope>
    <source>
        <strain evidence="2">cv. O-4</strain>
    </source>
</reference>
<proteinExistence type="predicted"/>
<sequence length="131" mass="15089">MANVGEVQPEGELNVLETKTTMKKREIVVKIINATTAARLATLLEIVDQSKLKVIPQPSSKTRTIAKKNGISKYRTLLMNLKRLQWDALLSPRKKHLRCCHRKQCLCQVKRRMKTLWRSNLQKGPIMKITL</sequence>
<protein>
    <submittedName>
        <fullName evidence="1">Uncharacterized protein</fullName>
    </submittedName>
</protein>
<comment type="caution">
    <text evidence="1">The sequence shown here is derived from an EMBL/GenBank/DDBJ whole genome shotgun (WGS) entry which is preliminary data.</text>
</comment>
<dbReference type="Proteomes" id="UP000187203">
    <property type="component" value="Unassembled WGS sequence"/>
</dbReference>
<keyword evidence="2" id="KW-1185">Reference proteome</keyword>
<evidence type="ECO:0000313" key="2">
    <source>
        <dbReference type="Proteomes" id="UP000187203"/>
    </source>
</evidence>
<name>A0A1R3JX26_9ROSI</name>
<evidence type="ECO:0000313" key="1">
    <source>
        <dbReference type="EMBL" id="OMO99331.1"/>
    </source>
</evidence>